<organism evidence="8 9">
    <name type="scientific">Malassezia nana</name>
    <dbReference type="NCBI Taxonomy" id="180528"/>
    <lineage>
        <taxon>Eukaryota</taxon>
        <taxon>Fungi</taxon>
        <taxon>Dikarya</taxon>
        <taxon>Basidiomycota</taxon>
        <taxon>Ustilaginomycotina</taxon>
        <taxon>Malasseziomycetes</taxon>
        <taxon>Malasseziales</taxon>
        <taxon>Malasseziaceae</taxon>
        <taxon>Malassezia</taxon>
    </lineage>
</organism>
<feature type="domain" description="Peptidase M24" evidence="6">
    <location>
        <begin position="341"/>
        <end position="560"/>
    </location>
</feature>
<evidence type="ECO:0000259" key="6">
    <source>
        <dbReference type="Pfam" id="PF00557"/>
    </source>
</evidence>
<keyword evidence="5" id="KW-0464">Manganese</keyword>
<comment type="similarity">
    <text evidence="2">Belongs to the peptidase M24B family.</text>
</comment>
<dbReference type="EC" id="3.4.11.9" evidence="8"/>
<name>A0AAF0EGQ8_9BASI</name>
<dbReference type="InterPro" id="IPR000587">
    <property type="entry name" value="Creatinase_N"/>
</dbReference>
<keyword evidence="8" id="KW-0031">Aminopeptidase</keyword>
<dbReference type="InterPro" id="IPR050422">
    <property type="entry name" value="X-Pro_aminopeptidase_P"/>
</dbReference>
<dbReference type="Gene3D" id="3.40.350.10">
    <property type="entry name" value="Creatinase/prolidase N-terminal domain"/>
    <property type="match status" value="2"/>
</dbReference>
<proteinExistence type="inferred from homology"/>
<evidence type="ECO:0000256" key="2">
    <source>
        <dbReference type="ARBA" id="ARBA00008766"/>
    </source>
</evidence>
<keyword evidence="8" id="KW-0645">Protease</keyword>
<dbReference type="Proteomes" id="UP001213623">
    <property type="component" value="Chromosome 2"/>
</dbReference>
<dbReference type="FunFam" id="3.40.350.10:FF:000003">
    <property type="entry name" value="Xaa-pro aminopeptidase P"/>
    <property type="match status" value="1"/>
</dbReference>
<evidence type="ECO:0000313" key="9">
    <source>
        <dbReference type="Proteomes" id="UP001213623"/>
    </source>
</evidence>
<comment type="cofactor">
    <cofactor evidence="1">
        <name>Mn(2+)</name>
        <dbReference type="ChEBI" id="CHEBI:29035"/>
    </cofactor>
</comment>
<dbReference type="Pfam" id="PF01321">
    <property type="entry name" value="Creatinase_N"/>
    <property type="match status" value="1"/>
</dbReference>
<keyword evidence="9" id="KW-1185">Reference proteome</keyword>
<dbReference type="InterPro" id="IPR033740">
    <property type="entry name" value="Pept_M24B"/>
</dbReference>
<dbReference type="GO" id="GO:0046872">
    <property type="term" value="F:metal ion binding"/>
    <property type="evidence" value="ECO:0007669"/>
    <property type="project" value="UniProtKB-KW"/>
</dbReference>
<evidence type="ECO:0000259" key="7">
    <source>
        <dbReference type="Pfam" id="PF01321"/>
    </source>
</evidence>
<evidence type="ECO:0000256" key="1">
    <source>
        <dbReference type="ARBA" id="ARBA00001936"/>
    </source>
</evidence>
<dbReference type="SUPFAM" id="SSF55920">
    <property type="entry name" value="Creatinase/aminopeptidase"/>
    <property type="match status" value="1"/>
</dbReference>
<dbReference type="AlphaFoldDB" id="A0AAF0EGQ8"/>
<accession>A0AAF0EGQ8</accession>
<dbReference type="EMBL" id="CP119893">
    <property type="protein sequence ID" value="WFD26142.1"/>
    <property type="molecule type" value="Genomic_DNA"/>
</dbReference>
<dbReference type="InterPro" id="IPR000994">
    <property type="entry name" value="Pept_M24"/>
</dbReference>
<feature type="domain" description="Creatinase N-terminal" evidence="7">
    <location>
        <begin position="39"/>
        <end position="161"/>
    </location>
</feature>
<dbReference type="FunFam" id="3.90.230.10:FF:000007">
    <property type="entry name" value="Xaa-Pro aminopeptidase P"/>
    <property type="match status" value="1"/>
</dbReference>
<dbReference type="InterPro" id="IPR036005">
    <property type="entry name" value="Creatinase/aminopeptidase-like"/>
</dbReference>
<dbReference type="GO" id="GO:0005737">
    <property type="term" value="C:cytoplasm"/>
    <property type="evidence" value="ECO:0007669"/>
    <property type="project" value="UniProtKB-ARBA"/>
</dbReference>
<gene>
    <name evidence="8" type="ORF">MNAN1_001117</name>
</gene>
<dbReference type="InterPro" id="IPR029149">
    <property type="entry name" value="Creatin/AminoP/Spt16_N"/>
</dbReference>
<dbReference type="PANTHER" id="PTHR43763">
    <property type="entry name" value="XAA-PRO AMINOPEPTIDASE 1"/>
    <property type="match status" value="1"/>
</dbReference>
<dbReference type="SUPFAM" id="SSF53092">
    <property type="entry name" value="Creatinase/prolidase N-terminal domain"/>
    <property type="match status" value="1"/>
</dbReference>
<sequence>MGCVASRAKPSLDEKRALLAHYASEASNKKRPVDTTQPLAQLRRAMRACGVDVYVIGTEDAHASEFVAPCDRRLAFISGFSGSTAVAIVCLESAHLFTDGRYHVQASEQLDSHWTLHKVGEPDVQPWTTWILDLPCGTYVGMDAALVPHTLATRLRTALQARACTLAFPETNLVDEAWGDDRPAPTLTPIYEHALEYAGVDAAFKIRELRQWLQRHDDAAYVVSALDEVAWLLNLRGASLPCLPVFPAYMIVTADDVALFIDERLLTHAVRMYLAGMGVSLHAYEQVHAWLRDSPLATFLVDERASHALVRAAGESRVVVQTAASPVAIAKACKNAVEQQGLRNAYRRDGAAWVRWAAWLDEAVRRGDTITEHQAAEELARLRAADPLYAGMQAYDAISAAGPNAALPHYETPATHSRVLDREAPYLNDSGPQYHDGTIDTTRTMHFGCPSAEQKRAYTRVLQGHIALARARFPAGTTGAQLDMLARQPLFQDGYNYLHGTGHGVGSFLAVHEGPHGLSSSSGGASVPVPLQQGMALSNEPGFYEVGRFGIRIESIVLVRRVHTHREFHGPCWWMGDC</sequence>
<evidence type="ECO:0000313" key="8">
    <source>
        <dbReference type="EMBL" id="WFD26142.1"/>
    </source>
</evidence>
<keyword evidence="4 8" id="KW-0378">Hydrolase</keyword>
<dbReference type="PANTHER" id="PTHR43763:SF17">
    <property type="entry name" value="AMINOPEPTIDASE P, CYTOPLASMIC-RELATED"/>
    <property type="match status" value="1"/>
</dbReference>
<protein>
    <submittedName>
        <fullName evidence="8">Xaa-Pro aminopeptidase</fullName>
        <ecNumber evidence="8">3.4.11.9</ecNumber>
    </submittedName>
</protein>
<evidence type="ECO:0000256" key="3">
    <source>
        <dbReference type="ARBA" id="ARBA00022723"/>
    </source>
</evidence>
<evidence type="ECO:0000256" key="4">
    <source>
        <dbReference type="ARBA" id="ARBA00022801"/>
    </source>
</evidence>
<evidence type="ECO:0000256" key="5">
    <source>
        <dbReference type="ARBA" id="ARBA00023211"/>
    </source>
</evidence>
<dbReference type="CDD" id="cd01085">
    <property type="entry name" value="APP"/>
    <property type="match status" value="1"/>
</dbReference>
<keyword evidence="3" id="KW-0479">Metal-binding</keyword>
<dbReference type="Gene3D" id="3.90.230.10">
    <property type="entry name" value="Creatinase/methionine aminopeptidase superfamily"/>
    <property type="match status" value="1"/>
</dbReference>
<dbReference type="Pfam" id="PF16189">
    <property type="entry name" value="Creatinase_N_2"/>
    <property type="match status" value="1"/>
</dbReference>
<dbReference type="Pfam" id="PF00557">
    <property type="entry name" value="Peptidase_M24"/>
    <property type="match status" value="1"/>
</dbReference>
<dbReference type="GO" id="GO:0070006">
    <property type="term" value="F:metalloaminopeptidase activity"/>
    <property type="evidence" value="ECO:0007669"/>
    <property type="project" value="InterPro"/>
</dbReference>
<reference evidence="8" key="1">
    <citation type="submission" date="2023-03" db="EMBL/GenBank/DDBJ databases">
        <title>Mating type loci evolution in Malassezia.</title>
        <authorList>
            <person name="Coelho M.A."/>
        </authorList>
    </citation>
    <scope>NUCLEOTIDE SEQUENCE</scope>
    <source>
        <strain evidence="8">CBS 9557</strain>
    </source>
</reference>